<dbReference type="SUPFAM" id="SSF46785">
    <property type="entry name" value="Winged helix' DNA-binding domain"/>
    <property type="match status" value="1"/>
</dbReference>
<feature type="region of interest" description="Disordered" evidence="1">
    <location>
        <begin position="74"/>
        <end position="100"/>
    </location>
</feature>
<gene>
    <name evidence="3" type="ORF">GBAR_LOCUS21851</name>
</gene>
<name>A0AA35WZ51_GEOBA</name>
<keyword evidence="4" id="KW-1185">Reference proteome</keyword>
<evidence type="ECO:0000259" key="2">
    <source>
        <dbReference type="Pfam" id="PF03551"/>
    </source>
</evidence>
<dbReference type="EMBL" id="CASHTH010003031">
    <property type="protein sequence ID" value="CAI8039308.1"/>
    <property type="molecule type" value="Genomic_DNA"/>
</dbReference>
<evidence type="ECO:0000256" key="1">
    <source>
        <dbReference type="SAM" id="MobiDB-lite"/>
    </source>
</evidence>
<organism evidence="3 4">
    <name type="scientific">Geodia barretti</name>
    <name type="common">Barrett's horny sponge</name>
    <dbReference type="NCBI Taxonomy" id="519541"/>
    <lineage>
        <taxon>Eukaryota</taxon>
        <taxon>Metazoa</taxon>
        <taxon>Porifera</taxon>
        <taxon>Demospongiae</taxon>
        <taxon>Heteroscleromorpha</taxon>
        <taxon>Tetractinellida</taxon>
        <taxon>Astrophorina</taxon>
        <taxon>Geodiidae</taxon>
        <taxon>Geodia</taxon>
    </lineage>
</organism>
<protein>
    <recommendedName>
        <fullName evidence="2">Transcription regulator PadR N-terminal domain-containing protein</fullName>
    </recommendedName>
</protein>
<dbReference type="PANTHER" id="PTHR43252:SF5">
    <property type="entry name" value="TRANSCRIPTIONAL REGULATOR, PADR-LIKE FAMILY"/>
    <property type="match status" value="1"/>
</dbReference>
<reference evidence="3" key="1">
    <citation type="submission" date="2023-03" db="EMBL/GenBank/DDBJ databases">
        <authorList>
            <person name="Steffen K."/>
            <person name="Cardenas P."/>
        </authorList>
    </citation>
    <scope>NUCLEOTIDE SEQUENCE</scope>
</reference>
<feature type="domain" description="Transcription regulator PadR N-terminal" evidence="2">
    <location>
        <begin position="22"/>
        <end position="83"/>
    </location>
</feature>
<dbReference type="Pfam" id="PF03551">
    <property type="entry name" value="PadR"/>
    <property type="match status" value="1"/>
</dbReference>
<dbReference type="AlphaFoldDB" id="A0AA35WZ51"/>
<dbReference type="PANTHER" id="PTHR43252">
    <property type="entry name" value="TRANSCRIPTIONAL REGULATOR YQJI"/>
    <property type="match status" value="1"/>
</dbReference>
<accession>A0AA35WZ51</accession>
<evidence type="ECO:0000313" key="3">
    <source>
        <dbReference type="EMBL" id="CAI8039308.1"/>
    </source>
</evidence>
<dbReference type="Proteomes" id="UP001174909">
    <property type="component" value="Unassembled WGS sequence"/>
</dbReference>
<proteinExistence type="predicted"/>
<evidence type="ECO:0000313" key="4">
    <source>
        <dbReference type="Proteomes" id="UP001174909"/>
    </source>
</evidence>
<dbReference type="InterPro" id="IPR036388">
    <property type="entry name" value="WH-like_DNA-bd_sf"/>
</dbReference>
<comment type="caution">
    <text evidence="3">The sequence shown here is derived from an EMBL/GenBank/DDBJ whole genome shotgun (WGS) entry which is preliminary data.</text>
</comment>
<dbReference type="InterPro" id="IPR036390">
    <property type="entry name" value="WH_DNA-bd_sf"/>
</dbReference>
<sequence length="100" mass="11498">MSSDRSSRGRSAVPRGFSRYYVLELLRKEPHTGKQIIDCASEQSQGIWKPSPGLVYPLLGRLLDEGLIEEIEGGRYQMTEKGHIHRRGHRQDKRHDQKAD</sequence>
<feature type="compositionally biased region" description="Basic residues" evidence="1">
    <location>
        <begin position="83"/>
        <end position="92"/>
    </location>
</feature>
<dbReference type="InterPro" id="IPR005149">
    <property type="entry name" value="Tscrpt_reg_PadR_N"/>
</dbReference>
<dbReference type="Gene3D" id="1.10.10.10">
    <property type="entry name" value="Winged helix-like DNA-binding domain superfamily/Winged helix DNA-binding domain"/>
    <property type="match status" value="1"/>
</dbReference>